<keyword evidence="2" id="KW-0808">Transferase</keyword>
<evidence type="ECO:0000259" key="1">
    <source>
        <dbReference type="Pfam" id="PF00535"/>
    </source>
</evidence>
<name>A0A1H8MIP9_9GAMM</name>
<dbReference type="PANTHER" id="PTHR43179">
    <property type="entry name" value="RHAMNOSYLTRANSFERASE WBBL"/>
    <property type="match status" value="1"/>
</dbReference>
<dbReference type="STRING" id="77097.SAMN04490369_105024"/>
<evidence type="ECO:0000313" key="3">
    <source>
        <dbReference type="Proteomes" id="UP000199493"/>
    </source>
</evidence>
<organism evidence="2 3">
    <name type="scientific">Vreelandella aquamarina</name>
    <dbReference type="NCBI Taxonomy" id="77097"/>
    <lineage>
        <taxon>Bacteria</taxon>
        <taxon>Pseudomonadati</taxon>
        <taxon>Pseudomonadota</taxon>
        <taxon>Gammaproteobacteria</taxon>
        <taxon>Oceanospirillales</taxon>
        <taxon>Halomonadaceae</taxon>
        <taxon>Vreelandella</taxon>
    </lineage>
</organism>
<feature type="domain" description="Glycosyltransferase 2-like" evidence="1">
    <location>
        <begin position="499"/>
        <end position="678"/>
    </location>
</feature>
<proteinExistence type="predicted"/>
<dbReference type="EMBL" id="FODB01000050">
    <property type="protein sequence ID" value="SEO17016.1"/>
    <property type="molecule type" value="Genomic_DNA"/>
</dbReference>
<protein>
    <submittedName>
        <fullName evidence="2">Glycosyltransferase, GT2 family</fullName>
    </submittedName>
</protein>
<dbReference type="GO" id="GO:0016757">
    <property type="term" value="F:glycosyltransferase activity"/>
    <property type="evidence" value="ECO:0007669"/>
    <property type="project" value="UniProtKB-KW"/>
</dbReference>
<dbReference type="RefSeq" id="WP_208596202.1">
    <property type="nucleotide sequence ID" value="NZ_FODB01000050.1"/>
</dbReference>
<dbReference type="CDD" id="cd04184">
    <property type="entry name" value="GT2_RfbC_Mx_like"/>
    <property type="match status" value="1"/>
</dbReference>
<dbReference type="AlphaFoldDB" id="A0A1H8MIP9"/>
<dbReference type="CDD" id="cd04186">
    <property type="entry name" value="GT_2_like_c"/>
    <property type="match status" value="1"/>
</dbReference>
<evidence type="ECO:0000313" key="2">
    <source>
        <dbReference type="EMBL" id="SEO17016.1"/>
    </source>
</evidence>
<accession>A0A1H8MIP9</accession>
<reference evidence="2 3" key="1">
    <citation type="submission" date="2016-10" db="EMBL/GenBank/DDBJ databases">
        <authorList>
            <person name="de Groot N.N."/>
        </authorList>
    </citation>
    <scope>NUCLEOTIDE SEQUENCE [LARGE SCALE GENOMIC DNA]</scope>
    <source>
        <strain evidence="2 3">558</strain>
    </source>
</reference>
<dbReference type="Gene3D" id="3.90.550.10">
    <property type="entry name" value="Spore Coat Polysaccharide Biosynthesis Protein SpsA, Chain A"/>
    <property type="match status" value="2"/>
</dbReference>
<dbReference type="InterPro" id="IPR001173">
    <property type="entry name" value="Glyco_trans_2-like"/>
</dbReference>
<dbReference type="PANTHER" id="PTHR43179:SF7">
    <property type="entry name" value="RHAMNOSYLTRANSFERASE WBBL"/>
    <property type="match status" value="1"/>
</dbReference>
<gene>
    <name evidence="2" type="ORF">SAMN04490369_105024</name>
</gene>
<sequence length="769" mass="87971">MNAMNRKRLDKGSRWLARGLDDTILVRCPLARLKPHYQLQPLNAVETSYTWQATGEDPQFLLTRDLPLPGWQMLEVAMEHDQPSVAVKLYLDTGKGFSEAQSVYLPLKSGRISKRLFYVPRRLKALRFDPMEHEGRFSITHLRIAWLSPWFAHDRLAQRLANMHHEYRSVAKAQVLPSLKQQAREVGVHWRDLALEHYDATFERRTARYSYTKWLEGRRELSVERVQRVIDKLPKQPLISVVMPVYNPRIEWLRECLDSVLAQHYPHWQLCIADDASSDPAVREVLAEYAARDGRIQVEYREDNGHICAASNSALALAEGEFVALLDHDDCLSPHALFHVAEALHRYPDAGLLYSDEDKLNEAGERFDPHFKPQWNPDLLLAQNYISHLGVYRTGLVREVGGFREGFEGSQDHDLVLRVCERLAAEQIVHIPHVLYHWRAGEGSTALQSDEKDYTTRAGVAAVREHVQAQVPGAEVVEGHYPNTYRVRWPLPERLPLVSLLIPTRDRVEILKPCVDAILERTDYPHFEVLILDNQSTCIKTLDYMRDISCRDDRVRVLRWNEPFNYSAINNYGALYARGEILGLVNNDIEPIGGDWLDEMVRQVCRPRIGCVGAKLYYPNDTLQHGGVILGIGGVAGHAHKYFQRSSPGYFTRLHLAHNLSAVTGACLLVRKAVFEEVGGLNEEHLAIAFNDVDLCLKVREAGYRNLWTPYAEFYHHESVSRGADDNPVKRARANAEAQYMRDTWGKALDSDPAYNPNLTLVHEDFSLR</sequence>
<dbReference type="SUPFAM" id="SSF53448">
    <property type="entry name" value="Nucleotide-diphospho-sugar transferases"/>
    <property type="match status" value="2"/>
</dbReference>
<dbReference type="InterPro" id="IPR029044">
    <property type="entry name" value="Nucleotide-diphossugar_trans"/>
</dbReference>
<dbReference type="Proteomes" id="UP000199493">
    <property type="component" value="Unassembled WGS sequence"/>
</dbReference>
<feature type="domain" description="Glycosyltransferase 2-like" evidence="1">
    <location>
        <begin position="240"/>
        <end position="386"/>
    </location>
</feature>
<dbReference type="Pfam" id="PF00535">
    <property type="entry name" value="Glycos_transf_2"/>
    <property type="match status" value="2"/>
</dbReference>